<dbReference type="VEuPathDB" id="TriTrypDB:Tbg972.7.300"/>
<evidence type="ECO:0000313" key="10">
    <source>
        <dbReference type="Proteomes" id="UP000002316"/>
    </source>
</evidence>
<keyword evidence="7" id="KW-0472">Membrane</keyword>
<comment type="similarity">
    <text evidence="2">Belongs to the COG7 family.</text>
</comment>
<evidence type="ECO:0000256" key="7">
    <source>
        <dbReference type="ARBA" id="ARBA00023136"/>
    </source>
</evidence>
<proteinExistence type="inferred from homology"/>
<dbReference type="PANTHER" id="PTHR21443:SF0">
    <property type="entry name" value="CONSERVED OLIGOMERIC GOLGI COMPLEX SUBUNIT 7"/>
    <property type="match status" value="1"/>
</dbReference>
<dbReference type="GO" id="GO:0006890">
    <property type="term" value="P:retrograde vesicle-mediated transport, Golgi to endoplasmic reticulum"/>
    <property type="evidence" value="ECO:0007669"/>
    <property type="project" value="TreeGrafter"/>
</dbReference>
<dbReference type="Proteomes" id="UP000002316">
    <property type="component" value="Chromosome 7"/>
</dbReference>
<dbReference type="GO" id="GO:0007030">
    <property type="term" value="P:Golgi organization"/>
    <property type="evidence" value="ECO:0007669"/>
    <property type="project" value="TreeGrafter"/>
</dbReference>
<dbReference type="GO" id="GO:0000139">
    <property type="term" value="C:Golgi membrane"/>
    <property type="evidence" value="ECO:0007669"/>
    <property type="project" value="UniProtKB-SubCell"/>
</dbReference>
<evidence type="ECO:0000256" key="3">
    <source>
        <dbReference type="ARBA" id="ARBA00020984"/>
    </source>
</evidence>
<keyword evidence="6" id="KW-0333">Golgi apparatus</keyword>
<sequence length="770" mass="85924">MQDVPNPNPSIGTSPSTDPASFAFSLDELASENFDVIQWINTSLQCISSANPDGVETDAELEGRITNLYGRLHSYSQEVASSVDDTITQALVRLPRTGLEVGRMVTEVQQLQQALCKIREEAQPAVEMISKPYVAQLNDLKKTQKKLMRCSETLKKASEVDSNMKQLDDIMEKLRVSVSEVDIDLVAVSIREVRQNLADLQKLEVTFGGKQLEAVERHEQLLQRVVETECMEQLRRRVVDRAAHLLKVLDTIGRADAVLQQFSAESIASEKEKVFCLLHHSESKVSRHPISPVRAAEVLKTQLIPSLGCALTDQLDYLMQLAHVYSGNRDITDNAEISEGPESQPVKVLRLMADEIVECLSTCLTPILQCVERNVELISCFEAVRQLSIKIDSTPPKVCVGAEDGRNVKNSLCRRDDIAEQINFYTQTELAHIFEQPKVLESFARREAERVEDLLKDSQSIMKYDRFQVVMNGLMEAVKAVLQFFPDKTLPICVSRWKVALVQSLTFFQPAPHTHQTELLERLSALRKIVQQLLLSTQKMCEDYVKSAEVRRLRPTEVESINSQLSEQLWRPLNNVLVICAAECQQAIKQTVIAPVIATADGYESQPLWRLQSSNGGSAVISNSVLHTPLHLAPSEMVRGFGEAIVEIPLALESLRGGSEGRFDGIEELLEEVTEYWLDDIVRTAVSDFIESKVANIIMCFPLNSDDAAALAVEQLVTDLSYLKSILAAVSDDPFERLESVLSRLKTASIKSGSTIAIRELIAEQGQSKE</sequence>
<evidence type="ECO:0000256" key="5">
    <source>
        <dbReference type="ARBA" id="ARBA00022927"/>
    </source>
</evidence>
<dbReference type="KEGG" id="tbg:TbgDal_VII300"/>
<dbReference type="PANTHER" id="PTHR21443">
    <property type="entry name" value="CONSERVED OLIGOMERIC GOLGI COMPLEX COMPONENT 7"/>
    <property type="match status" value="1"/>
</dbReference>
<dbReference type="InterPro" id="IPR019335">
    <property type="entry name" value="COG7"/>
</dbReference>
<evidence type="ECO:0000256" key="4">
    <source>
        <dbReference type="ARBA" id="ARBA00022448"/>
    </source>
</evidence>
<dbReference type="OrthoDB" id="245173at2759"/>
<dbReference type="RefSeq" id="XP_011774333.1">
    <property type="nucleotide sequence ID" value="XM_011776031.1"/>
</dbReference>
<evidence type="ECO:0000256" key="1">
    <source>
        <dbReference type="ARBA" id="ARBA00004395"/>
    </source>
</evidence>
<evidence type="ECO:0000256" key="8">
    <source>
        <dbReference type="ARBA" id="ARBA00031345"/>
    </source>
</evidence>
<protein>
    <recommendedName>
        <fullName evidence="3">Conserved oligomeric Golgi complex subunit 7</fullName>
    </recommendedName>
    <alternativeName>
        <fullName evidence="8">Component of oligomeric Golgi complex 7</fullName>
    </alternativeName>
</protein>
<dbReference type="GeneID" id="23862472"/>
<dbReference type="GO" id="GO:0006886">
    <property type="term" value="P:intracellular protein transport"/>
    <property type="evidence" value="ECO:0007669"/>
    <property type="project" value="InterPro"/>
</dbReference>
<keyword evidence="5" id="KW-0653">Protein transport</keyword>
<evidence type="ECO:0000256" key="6">
    <source>
        <dbReference type="ARBA" id="ARBA00023034"/>
    </source>
</evidence>
<name>C9ZRR4_TRYB9</name>
<dbReference type="GO" id="GO:0017119">
    <property type="term" value="C:Golgi transport complex"/>
    <property type="evidence" value="ECO:0007669"/>
    <property type="project" value="InterPro"/>
</dbReference>
<gene>
    <name evidence="9" type="ORF">TbgDal_VII300</name>
</gene>
<dbReference type="Pfam" id="PF10191">
    <property type="entry name" value="COG7"/>
    <property type="match status" value="1"/>
</dbReference>
<reference evidence="10" key="1">
    <citation type="journal article" date="2010" name="PLoS Negl. Trop. Dis.">
        <title>The genome sequence of Trypanosoma brucei gambiense, causative agent of chronic human african trypanosomiasis.</title>
        <authorList>
            <person name="Jackson A.P."/>
            <person name="Sanders M."/>
            <person name="Berry A."/>
            <person name="McQuillan J."/>
            <person name="Aslett M.A."/>
            <person name="Quail M.A."/>
            <person name="Chukualim B."/>
            <person name="Capewell P."/>
            <person name="MacLeod A."/>
            <person name="Melville S.E."/>
            <person name="Gibson W."/>
            <person name="Barry J.D."/>
            <person name="Berriman M."/>
            <person name="Hertz-Fowler C."/>
        </authorList>
    </citation>
    <scope>NUCLEOTIDE SEQUENCE [LARGE SCALE GENOMIC DNA]</scope>
    <source>
        <strain evidence="10">MHOM/CI/86/DAL972</strain>
    </source>
</reference>
<evidence type="ECO:0000313" key="9">
    <source>
        <dbReference type="EMBL" id="CBH12050.1"/>
    </source>
</evidence>
<accession>C9ZRR4</accession>
<dbReference type="AlphaFoldDB" id="C9ZRR4"/>
<keyword evidence="4" id="KW-0813">Transport</keyword>
<evidence type="ECO:0000256" key="2">
    <source>
        <dbReference type="ARBA" id="ARBA00005831"/>
    </source>
</evidence>
<organism evidence="9 10">
    <name type="scientific">Trypanosoma brucei gambiense (strain MHOM/CI/86/DAL972)</name>
    <dbReference type="NCBI Taxonomy" id="679716"/>
    <lineage>
        <taxon>Eukaryota</taxon>
        <taxon>Discoba</taxon>
        <taxon>Euglenozoa</taxon>
        <taxon>Kinetoplastea</taxon>
        <taxon>Metakinetoplastina</taxon>
        <taxon>Trypanosomatida</taxon>
        <taxon>Trypanosomatidae</taxon>
        <taxon>Trypanosoma</taxon>
    </lineage>
</organism>
<dbReference type="EMBL" id="FN554970">
    <property type="protein sequence ID" value="CBH12050.1"/>
    <property type="molecule type" value="Genomic_DNA"/>
</dbReference>
<comment type="subcellular location">
    <subcellularLocation>
        <location evidence="1">Golgi apparatus membrane</location>
        <topology evidence="1">Peripheral membrane protein</topology>
    </subcellularLocation>
</comment>